<dbReference type="SUPFAM" id="SSF53697">
    <property type="entry name" value="SIS domain"/>
    <property type="match status" value="1"/>
</dbReference>
<evidence type="ECO:0000256" key="1">
    <source>
        <dbReference type="ARBA" id="ARBA00004926"/>
    </source>
</evidence>
<evidence type="ECO:0000313" key="9">
    <source>
        <dbReference type="EMBL" id="BAS69672.1"/>
    </source>
</evidence>
<dbReference type="PROSITE" id="PS00174">
    <property type="entry name" value="P_GLUCOSE_ISOMERASE_2"/>
    <property type="match status" value="1"/>
</dbReference>
<dbReference type="GO" id="GO:0051156">
    <property type="term" value="P:glucose 6-phosphate metabolic process"/>
    <property type="evidence" value="ECO:0007669"/>
    <property type="project" value="TreeGrafter"/>
</dbReference>
<dbReference type="GO" id="GO:0006094">
    <property type="term" value="P:gluconeogenesis"/>
    <property type="evidence" value="ECO:0007669"/>
    <property type="project" value="UniProtKB-KW"/>
</dbReference>
<dbReference type="InterPro" id="IPR001672">
    <property type="entry name" value="G6P_Isomerase"/>
</dbReference>
<comment type="catalytic activity">
    <reaction evidence="7 8">
        <text>alpha-D-glucose 6-phosphate = beta-D-fructose 6-phosphate</text>
        <dbReference type="Rhea" id="RHEA:11816"/>
        <dbReference type="ChEBI" id="CHEBI:57634"/>
        <dbReference type="ChEBI" id="CHEBI:58225"/>
        <dbReference type="EC" id="5.3.1.9"/>
    </reaction>
</comment>
<dbReference type="EMBL" id="LC042228">
    <property type="protein sequence ID" value="BAS69674.1"/>
    <property type="molecule type" value="Genomic_DNA"/>
</dbReference>
<dbReference type="GO" id="GO:0004347">
    <property type="term" value="F:glucose-6-phosphate isomerase activity"/>
    <property type="evidence" value="ECO:0007669"/>
    <property type="project" value="UniProtKB-EC"/>
</dbReference>
<comment type="pathway">
    <text evidence="1 8">Carbohydrate degradation; glycolysis; D-glyceraldehyde 3-phosphate and glycerone phosphate from D-glucose: step 2/4.</text>
</comment>
<dbReference type="PANTHER" id="PTHR11469">
    <property type="entry name" value="GLUCOSE-6-PHOSPHATE ISOMERASE"/>
    <property type="match status" value="1"/>
</dbReference>
<accession>A0A0P0UWN5</accession>
<dbReference type="GO" id="GO:0048029">
    <property type="term" value="F:monosaccharide binding"/>
    <property type="evidence" value="ECO:0007669"/>
    <property type="project" value="TreeGrafter"/>
</dbReference>
<protein>
    <recommendedName>
        <fullName evidence="3 8">Glucose-6-phosphate isomerase</fullName>
        <ecNumber evidence="3 8">5.3.1.9</ecNumber>
    </recommendedName>
</protein>
<dbReference type="Gene3D" id="3.40.50.10490">
    <property type="entry name" value="Glucose-6-phosphate isomerase like protein, domain 1"/>
    <property type="match status" value="2"/>
</dbReference>
<dbReference type="NCBIfam" id="NF001211">
    <property type="entry name" value="PRK00179.1"/>
    <property type="match status" value="1"/>
</dbReference>
<dbReference type="PANTHER" id="PTHR11469:SF1">
    <property type="entry name" value="GLUCOSE-6-PHOSPHATE ISOMERASE"/>
    <property type="match status" value="1"/>
</dbReference>
<dbReference type="PROSITE" id="PS00765">
    <property type="entry name" value="P_GLUCOSE_ISOMERASE_1"/>
    <property type="match status" value="1"/>
</dbReference>
<dbReference type="InterPro" id="IPR023096">
    <property type="entry name" value="G6P_Isomerase_C"/>
</dbReference>
<dbReference type="FunFam" id="3.40.50.10490:FF:000004">
    <property type="entry name" value="Glucose-6-phosphate isomerase"/>
    <property type="match status" value="1"/>
</dbReference>
<dbReference type="EMBL" id="LC042226">
    <property type="protein sequence ID" value="BAS69672.1"/>
    <property type="molecule type" value="Genomic_DNA"/>
</dbReference>
<dbReference type="Pfam" id="PF00342">
    <property type="entry name" value="PGI"/>
    <property type="match status" value="1"/>
</dbReference>
<evidence type="ECO:0000256" key="2">
    <source>
        <dbReference type="ARBA" id="ARBA00006604"/>
    </source>
</evidence>
<dbReference type="FunFam" id="3.40.50.10490:FF:000098">
    <property type="match status" value="1"/>
</dbReference>
<evidence type="ECO:0000256" key="3">
    <source>
        <dbReference type="ARBA" id="ARBA00011952"/>
    </source>
</evidence>
<evidence type="ECO:0000256" key="5">
    <source>
        <dbReference type="ARBA" id="ARBA00023152"/>
    </source>
</evidence>
<evidence type="ECO:0000313" key="10">
    <source>
        <dbReference type="EMBL" id="BAS69674.1"/>
    </source>
</evidence>
<dbReference type="Gene3D" id="1.10.1390.10">
    <property type="match status" value="1"/>
</dbReference>
<dbReference type="VEuPathDB" id="AmoebaDB:ENU1_012750"/>
<proteinExistence type="inferred from homology"/>
<evidence type="ECO:0000256" key="8">
    <source>
        <dbReference type="RuleBase" id="RU000612"/>
    </source>
</evidence>
<dbReference type="FunFam" id="1.10.1390.10:FF:000001">
    <property type="entry name" value="Glucose-6-phosphate isomerase"/>
    <property type="match status" value="1"/>
</dbReference>
<dbReference type="InterPro" id="IPR046348">
    <property type="entry name" value="SIS_dom_sf"/>
</dbReference>
<dbReference type="AlphaFoldDB" id="A0A0P0UWN5"/>
<dbReference type="EC" id="5.3.1.9" evidence="3 8"/>
<dbReference type="HAMAP" id="MF_00473">
    <property type="entry name" value="G6P_isomerase"/>
    <property type="match status" value="1"/>
</dbReference>
<dbReference type="GO" id="GO:0006096">
    <property type="term" value="P:glycolytic process"/>
    <property type="evidence" value="ECO:0007669"/>
    <property type="project" value="UniProtKB-UniPathway"/>
</dbReference>
<sequence length="546" mass="61432">MLPTLPEYKALEAKYEQMKTFVMKEAFSKDPERFKKFSLQFEDIFVDYSKNLIDEETMKLLIKLCEAVHLKEKIEAEFTGVKINTTEKRAVLHTALRNRSNNPVLVDGKDVMPGVNAVLNKMGKFAEGVRNGSIKGYTGKEFTDIVNIGIGGSDLGPVMVTEALKYYQHERLTLHYVSNVDGTHMVEALKKCNPETTLFVICSKTFTTAETLMNAHSARKWFVEKTGNEEAVSKHFVAVSTNATEVSKFGINTDNMFEFWDWVGGRYSLWSAIGLTIMISIGEQGFLDLLSGAHAMDKHFRNTEFEHNIPVILAVLGVWYNNLYQAQSHAILPYDQYLHRFAAYFQQGDMESNGKRITKDGEVVNYTTGPIIWGEPGTNGQHAFYQLLHQGTKLIPADFIIPANSLNPIGKHHTVLLANFIAQTEALMMGKTEEQVIGELKATGMSDERIKELLPHKLFPGNRPTNSIVFKKMTPYVLGSLIAMYEHKIFVQGCIWNVNSFDQWGVELGKQLAKAVEKDLEAEGLVNKHDGSTSGLINLVKDMRKN</sequence>
<keyword evidence="5 8" id="KW-0324">Glycolysis</keyword>
<dbReference type="FunFam" id="3.40.50.10490:FF:000039">
    <property type="entry name" value="Glucose-6-phosphate isomerase"/>
    <property type="match status" value="1"/>
</dbReference>
<evidence type="ECO:0000256" key="4">
    <source>
        <dbReference type="ARBA" id="ARBA00022432"/>
    </source>
</evidence>
<dbReference type="UniPathway" id="UPA00109">
    <property type="reaction ID" value="UER00181"/>
</dbReference>
<dbReference type="CDD" id="cd05016">
    <property type="entry name" value="SIS_PGI_2"/>
    <property type="match status" value="1"/>
</dbReference>
<organism evidence="10">
    <name type="scientific">Entamoeba nuttalli</name>
    <dbReference type="NCBI Taxonomy" id="412467"/>
    <lineage>
        <taxon>Eukaryota</taxon>
        <taxon>Amoebozoa</taxon>
        <taxon>Evosea</taxon>
        <taxon>Archamoebae</taxon>
        <taxon>Mastigamoebida</taxon>
        <taxon>Entamoebidae</taxon>
        <taxon>Entamoeba</taxon>
    </lineage>
</organism>
<dbReference type="PRINTS" id="PR00662">
    <property type="entry name" value="G6PISOMERASE"/>
</dbReference>
<reference evidence="10" key="1">
    <citation type="submission" date="2015-04" db="EMBL/GenBank/DDBJ databases">
        <title>Isolation and molecular characterization of Entamoeba nuttalli strains showing novel isoenzyme patterns from wild toque macaques in Sri Lanka.</title>
        <authorList>
            <person name="Tachibana H."/>
            <person name="Yanagi T."/>
            <person name="Feng M."/>
            <person name="Bandara K.B.A.T."/>
            <person name="Kobayashi S."/>
            <person name="Hirayama K."/>
            <person name="Rajapakse R.P.V.J."/>
        </authorList>
    </citation>
    <scope>NUCLEOTIDE SEQUENCE</scope>
    <source>
        <strain evidence="10">SSK8</strain>
        <strain evidence="9">SSS212</strain>
    </source>
</reference>
<dbReference type="CDD" id="cd05015">
    <property type="entry name" value="SIS_PGI_1"/>
    <property type="match status" value="1"/>
</dbReference>
<keyword evidence="4 8" id="KW-0312">Gluconeogenesis</keyword>
<evidence type="ECO:0000256" key="7">
    <source>
        <dbReference type="ARBA" id="ARBA00029321"/>
    </source>
</evidence>
<dbReference type="InterPro" id="IPR018189">
    <property type="entry name" value="Phosphoglucose_isomerase_CS"/>
</dbReference>
<comment type="similarity">
    <text evidence="2 8">Belongs to the GPI family.</text>
</comment>
<dbReference type="InterPro" id="IPR035476">
    <property type="entry name" value="SIS_PGI_1"/>
</dbReference>
<name>A0A0P0UWN5_9EUKA</name>
<dbReference type="InterPro" id="IPR035482">
    <property type="entry name" value="SIS_PGI_2"/>
</dbReference>
<dbReference type="PROSITE" id="PS51463">
    <property type="entry name" value="P_GLUCOSE_ISOMERASE_3"/>
    <property type="match status" value="1"/>
</dbReference>
<dbReference type="GO" id="GO:0097367">
    <property type="term" value="F:carbohydrate derivative binding"/>
    <property type="evidence" value="ECO:0007669"/>
    <property type="project" value="InterPro"/>
</dbReference>
<evidence type="ECO:0000256" key="6">
    <source>
        <dbReference type="ARBA" id="ARBA00023235"/>
    </source>
</evidence>
<gene>
    <name evidence="10" type="primary">gpi2</name>
    <name evidence="9" type="synonym">gpi1</name>
</gene>
<dbReference type="GO" id="GO:0005829">
    <property type="term" value="C:cytosol"/>
    <property type="evidence" value="ECO:0007669"/>
    <property type="project" value="TreeGrafter"/>
</dbReference>
<keyword evidence="6 8" id="KW-0413">Isomerase</keyword>